<dbReference type="EMBL" id="CP015243">
    <property type="protein sequence ID" value="ANF57982.1"/>
    <property type="molecule type" value="Genomic_DNA"/>
</dbReference>
<evidence type="ECO:0000256" key="5">
    <source>
        <dbReference type="ARBA" id="ARBA00023172"/>
    </source>
</evidence>
<dbReference type="PANTHER" id="PTHR33991">
    <property type="entry name" value="DNA REPAIR PROTEIN RECO"/>
    <property type="match status" value="1"/>
</dbReference>
<sequence length="238" mass="26288">MALQPAFLLHRRPYRETSALVDLLTFEHGLVRGVARGVARPGSRSRGALQPFTPLHVAWRGERELKTLTLIESTRAGVMLAGEGLLCALYANELLYRCLPREFAVEALFAHYGALLEALPTPGLRAPGLRRLEITLLEALDAEPLFLSIDGDRPLEPQLRYGYDASARRFRPIADGHQGVDGRTLRLLAHGDWEAPGLAGAAKWLLREALAPLLGARPLRSRALLQSLVERRRAMPAD</sequence>
<dbReference type="InterPro" id="IPR042242">
    <property type="entry name" value="RecO_C"/>
</dbReference>
<feature type="domain" description="DNA replication/recombination mediator RecO N-terminal" evidence="9">
    <location>
        <begin position="4"/>
        <end position="74"/>
    </location>
</feature>
<evidence type="ECO:0000259" key="9">
    <source>
        <dbReference type="Pfam" id="PF11967"/>
    </source>
</evidence>
<dbReference type="GO" id="GO:0006302">
    <property type="term" value="P:double-strand break repair"/>
    <property type="evidence" value="ECO:0007669"/>
    <property type="project" value="TreeGrafter"/>
</dbReference>
<evidence type="ECO:0000256" key="2">
    <source>
        <dbReference type="ARBA" id="ARBA00007452"/>
    </source>
</evidence>
<evidence type="ECO:0000256" key="4">
    <source>
        <dbReference type="ARBA" id="ARBA00022763"/>
    </source>
</evidence>
<dbReference type="NCBIfam" id="TIGR00613">
    <property type="entry name" value="reco"/>
    <property type="match status" value="1"/>
</dbReference>
<evidence type="ECO:0000256" key="8">
    <source>
        <dbReference type="HAMAP-Rule" id="MF_00201"/>
    </source>
</evidence>
<dbReference type="HAMAP" id="MF_00201">
    <property type="entry name" value="RecO"/>
    <property type="match status" value="1"/>
</dbReference>
<dbReference type="RefSeq" id="WP_064122896.1">
    <property type="nucleotide sequence ID" value="NZ_CP015243.1"/>
</dbReference>
<dbReference type="SUPFAM" id="SSF50249">
    <property type="entry name" value="Nucleic acid-binding proteins"/>
    <property type="match status" value="1"/>
</dbReference>
<protein>
    <recommendedName>
        <fullName evidence="3 8">DNA repair protein RecO</fullName>
    </recommendedName>
    <alternativeName>
        <fullName evidence="7 8">Recombination protein O</fullName>
    </alternativeName>
</protein>
<evidence type="ECO:0000313" key="10">
    <source>
        <dbReference type="EMBL" id="ANF57982.1"/>
    </source>
</evidence>
<dbReference type="AlphaFoldDB" id="A0A172YFY4"/>
<keyword evidence="11" id="KW-1185">Reference proteome</keyword>
<dbReference type="GO" id="GO:0043590">
    <property type="term" value="C:bacterial nucleoid"/>
    <property type="evidence" value="ECO:0007669"/>
    <property type="project" value="TreeGrafter"/>
</dbReference>
<dbReference type="InterPro" id="IPR022572">
    <property type="entry name" value="DNA_rep/recomb_RecO_N"/>
</dbReference>
<dbReference type="KEGG" id="haa:A5892_11350"/>
<gene>
    <name evidence="8" type="primary">recO</name>
    <name evidence="10" type="ORF">A5892_11350</name>
</gene>
<evidence type="ECO:0000256" key="1">
    <source>
        <dbReference type="ARBA" id="ARBA00003065"/>
    </source>
</evidence>
<keyword evidence="4 8" id="KW-0227">DNA damage</keyword>
<evidence type="ECO:0000256" key="7">
    <source>
        <dbReference type="ARBA" id="ARBA00033409"/>
    </source>
</evidence>
<comment type="similarity">
    <text evidence="2 8">Belongs to the RecO family.</text>
</comment>
<name>A0A172YFY4_9GAMM</name>
<dbReference type="InterPro" id="IPR012340">
    <property type="entry name" value="NA-bd_OB-fold"/>
</dbReference>
<comment type="function">
    <text evidence="1 8">Involved in DNA repair and RecF pathway recombination.</text>
</comment>
<dbReference type="Gene3D" id="2.40.50.140">
    <property type="entry name" value="Nucleic acid-binding proteins"/>
    <property type="match status" value="1"/>
</dbReference>
<evidence type="ECO:0000256" key="3">
    <source>
        <dbReference type="ARBA" id="ARBA00021310"/>
    </source>
</evidence>
<dbReference type="Gene3D" id="1.20.1440.120">
    <property type="entry name" value="Recombination protein O, C-terminal domain"/>
    <property type="match status" value="1"/>
</dbReference>
<evidence type="ECO:0000313" key="11">
    <source>
        <dbReference type="Proteomes" id="UP000077875"/>
    </source>
</evidence>
<evidence type="ECO:0000256" key="6">
    <source>
        <dbReference type="ARBA" id="ARBA00023204"/>
    </source>
</evidence>
<keyword evidence="6 8" id="KW-0234">DNA repair</keyword>
<dbReference type="Proteomes" id="UP000077875">
    <property type="component" value="Chromosome"/>
</dbReference>
<dbReference type="GO" id="GO:0006310">
    <property type="term" value="P:DNA recombination"/>
    <property type="evidence" value="ECO:0007669"/>
    <property type="project" value="UniProtKB-UniRule"/>
</dbReference>
<proteinExistence type="inferred from homology"/>
<dbReference type="STRING" id="376489.A5892_11350"/>
<dbReference type="InterPro" id="IPR003717">
    <property type="entry name" value="RecO"/>
</dbReference>
<reference evidence="10 11" key="1">
    <citation type="submission" date="2016-04" db="EMBL/GenBank/DDBJ databases">
        <title>Complete Genome Sequence of Halotalea alkalilenta IHB B 13600.</title>
        <authorList>
            <person name="Swarnkar M.K."/>
            <person name="Sharma A."/>
            <person name="Kaushal K."/>
            <person name="Soni R."/>
            <person name="Rana S."/>
            <person name="Singh A.K."/>
            <person name="Gulati A."/>
        </authorList>
    </citation>
    <scope>NUCLEOTIDE SEQUENCE [LARGE SCALE GENOMIC DNA]</scope>
    <source>
        <strain evidence="10 11">IHB B 13600</strain>
    </source>
</reference>
<organism evidence="10 11">
    <name type="scientific">Halotalea alkalilenta</name>
    <dbReference type="NCBI Taxonomy" id="376489"/>
    <lineage>
        <taxon>Bacteria</taxon>
        <taxon>Pseudomonadati</taxon>
        <taxon>Pseudomonadota</taxon>
        <taxon>Gammaproteobacteria</taxon>
        <taxon>Oceanospirillales</taxon>
        <taxon>Halomonadaceae</taxon>
        <taxon>Halotalea</taxon>
    </lineage>
</organism>
<keyword evidence="5 8" id="KW-0233">DNA recombination</keyword>
<dbReference type="PANTHER" id="PTHR33991:SF1">
    <property type="entry name" value="DNA REPAIR PROTEIN RECO"/>
    <property type="match status" value="1"/>
</dbReference>
<dbReference type="Pfam" id="PF11967">
    <property type="entry name" value="RecO_N"/>
    <property type="match status" value="1"/>
</dbReference>
<accession>A0A172YFY4</accession>